<dbReference type="PANTHER" id="PTHR33307">
    <property type="entry name" value="ALPHA-RHAMNOSIDASE (EUROFUNG)"/>
    <property type="match status" value="1"/>
</dbReference>
<dbReference type="GO" id="GO:0005975">
    <property type="term" value="P:carbohydrate metabolic process"/>
    <property type="evidence" value="ECO:0007669"/>
    <property type="project" value="InterPro"/>
</dbReference>
<evidence type="ECO:0000256" key="2">
    <source>
        <dbReference type="ARBA" id="ARBA00012652"/>
    </source>
</evidence>
<dbReference type="SUPFAM" id="SSF48208">
    <property type="entry name" value="Six-hairpin glycosidases"/>
    <property type="match status" value="1"/>
</dbReference>
<comment type="catalytic activity">
    <reaction evidence="1">
        <text>Hydrolysis of terminal non-reducing alpha-L-rhamnose residues in alpha-L-rhamnosides.</text>
        <dbReference type="EC" id="3.2.1.40"/>
    </reaction>
</comment>
<dbReference type="Gene3D" id="2.60.40.10">
    <property type="entry name" value="Immunoglobulins"/>
    <property type="match status" value="1"/>
</dbReference>
<dbReference type="Pfam" id="PF17390">
    <property type="entry name" value="Bac_rhamnosid_C"/>
    <property type="match status" value="1"/>
</dbReference>
<dbReference type="EMBL" id="VLLE01000002">
    <property type="protein sequence ID" value="TWI85136.1"/>
    <property type="molecule type" value="Genomic_DNA"/>
</dbReference>
<evidence type="ECO:0000313" key="9">
    <source>
        <dbReference type="Proteomes" id="UP000316167"/>
    </source>
</evidence>
<dbReference type="InterPro" id="IPR035396">
    <property type="entry name" value="Bac_rhamnosid6H"/>
</dbReference>
<sequence length="914" mass="102432">MRMKRYLLIVMVVLLGFQLNAQQLTVVNLRCESRTNPLGVDVTKPKLSWQLHSTQQNVAQTAYRILVADDAALLKKNIGNVWDSKQIKSSASIQVAYAGKALQSAKKYYWKVQVCDNKGAVSAWSSGSYWQMGLLQTNNWGNAKWIGYEEINDTAIIAPHVHLSGKKAWGPRKDILPLLRKEFVVAKKIKQATMFICGLGHFEVSINGEKIGDHFLAPGWTNYSKHAQYVTFDVTKNIKEGKNAIGVMLGNGFYYIPSERYRKMTGAYGYPKLITKTVIEFTDGTTQQISSDESWKTDQSPIIYSSIFGGEDYDANLFQQGWNEPGFNDAKWKQAVVTNGPALLESQMNEPVKVMQQLPIQTKRELKSGVTLYDLGQNFSGVPSITVKGNKGDTVKLICGELINEDGTANQKATGSPSYFTYILKGDGEESWHPLFTYTGFRYVEVHCNTKETNQSLPQVIKLEGLHIRNSANTVGSFSCSNDLFNRTHTLIDWAIKSNMVSVFTDCPHREKLGWLEETHLVGTSVHYRYDVAALNKKVINDMKNAQYANGKIPEIAPEFTVFTPPFDESPEWGSAAIIYSWYNYQWYGDKETLLQSYDMMKAYVLYLKGKAKNNILSHGLGDWFDIGPNKSGFAQMTKMGVTATATFYYDLKIMIKIATMLKKNEDVKFYEQLAADVKTAFNQTFFDPIKIQYDSSSQTANAMALYMGLVEEKNRQAVLDALIREIRSRNNALTAGDIGYRYVLQALQQAGRSDVIFDMNYRDDVPGYGYQLKHGATALTESWQAYESVSNNHFMLGHLMEWFYAGLAGIQQTENSIAYKEIVIKPEVVGDVTNAKASFQSPYGLIKSEWVKTISSFNLRVEIPANSTAVVYLPAKPGQTVLLNGKKAVVMNADGRAVVKIGSGTYEFSVASN</sequence>
<evidence type="ECO:0000259" key="4">
    <source>
        <dbReference type="Pfam" id="PF05592"/>
    </source>
</evidence>
<evidence type="ECO:0000259" key="7">
    <source>
        <dbReference type="Pfam" id="PF17390"/>
    </source>
</evidence>
<keyword evidence="9" id="KW-1185">Reference proteome</keyword>
<dbReference type="InterPro" id="IPR013783">
    <property type="entry name" value="Ig-like_fold"/>
</dbReference>
<feature type="domain" description="Alpha-L-rhamnosidase concanavalin-like" evidence="4">
    <location>
        <begin position="365"/>
        <end position="456"/>
    </location>
</feature>
<dbReference type="Pfam" id="PF25788">
    <property type="entry name" value="Ig_Rha78A_N"/>
    <property type="match status" value="1"/>
</dbReference>
<dbReference type="Gene3D" id="2.60.420.10">
    <property type="entry name" value="Maltose phosphorylase, domain 3"/>
    <property type="match status" value="1"/>
</dbReference>
<comment type="caution">
    <text evidence="8">The sequence shown here is derived from an EMBL/GenBank/DDBJ whole genome shotgun (WGS) entry which is preliminary data.</text>
</comment>
<dbReference type="Gene3D" id="1.50.10.10">
    <property type="match status" value="1"/>
</dbReference>
<feature type="domain" description="Alpha-L-rhamnosidase C-terminal" evidence="7">
    <location>
        <begin position="810"/>
        <end position="882"/>
    </location>
</feature>
<dbReference type="Pfam" id="PF17389">
    <property type="entry name" value="Bac_rhamnosid6H"/>
    <property type="match status" value="1"/>
</dbReference>
<dbReference type="InterPro" id="IPR013737">
    <property type="entry name" value="Bac_rhamnosid_N"/>
</dbReference>
<dbReference type="Pfam" id="PF08531">
    <property type="entry name" value="Bac_rhamnosid_N"/>
    <property type="match status" value="1"/>
</dbReference>
<evidence type="ECO:0000259" key="6">
    <source>
        <dbReference type="Pfam" id="PF17389"/>
    </source>
</evidence>
<feature type="domain" description="Bacterial alpha-L-rhamnosidase N-terminal" evidence="5">
    <location>
        <begin position="187"/>
        <end position="356"/>
    </location>
</feature>
<dbReference type="GO" id="GO:0030596">
    <property type="term" value="F:alpha-L-rhamnosidase activity"/>
    <property type="evidence" value="ECO:0007669"/>
    <property type="project" value="UniProtKB-EC"/>
</dbReference>
<reference evidence="8 9" key="1">
    <citation type="journal article" date="2015" name="Stand. Genomic Sci.">
        <title>Genomic Encyclopedia of Bacterial and Archaeal Type Strains, Phase III: the genomes of soil and plant-associated and newly described type strains.</title>
        <authorList>
            <person name="Whitman W.B."/>
            <person name="Woyke T."/>
            <person name="Klenk H.P."/>
            <person name="Zhou Y."/>
            <person name="Lilburn T.G."/>
            <person name="Beck B.J."/>
            <person name="De Vos P."/>
            <person name="Vandamme P."/>
            <person name="Eisen J.A."/>
            <person name="Garrity G."/>
            <person name="Hugenholtz P."/>
            <person name="Kyrpides N.C."/>
        </authorList>
    </citation>
    <scope>NUCLEOTIDE SEQUENCE [LARGE SCALE GENOMIC DNA]</scope>
    <source>
        <strain evidence="8 9">CGMCC 1.7271</strain>
    </source>
</reference>
<dbReference type="InterPro" id="IPR016007">
    <property type="entry name" value="Alpha_rhamnosid"/>
</dbReference>
<keyword evidence="3" id="KW-0378">Hydrolase</keyword>
<name>A0A562SWF6_9BACT</name>
<dbReference type="PANTHER" id="PTHR33307:SF11">
    <property type="entry name" value="ALPHA-L-RHAMNOSIDASE"/>
    <property type="match status" value="1"/>
</dbReference>
<protein>
    <recommendedName>
        <fullName evidence="2">alpha-L-rhamnosidase</fullName>
        <ecNumber evidence="2">3.2.1.40</ecNumber>
    </recommendedName>
</protein>
<dbReference type="EC" id="3.2.1.40" evidence="2"/>
<dbReference type="Proteomes" id="UP000316167">
    <property type="component" value="Unassembled WGS sequence"/>
</dbReference>
<dbReference type="InterPro" id="IPR035398">
    <property type="entry name" value="Bac_rhamnosid_C"/>
</dbReference>
<evidence type="ECO:0000256" key="3">
    <source>
        <dbReference type="ARBA" id="ARBA00022801"/>
    </source>
</evidence>
<dbReference type="InterPro" id="IPR008928">
    <property type="entry name" value="6-hairpin_glycosidase_sf"/>
</dbReference>
<proteinExistence type="predicted"/>
<feature type="domain" description="Alpha-L-rhamnosidase six-hairpin glycosidase" evidence="6">
    <location>
        <begin position="474"/>
        <end position="806"/>
    </location>
</feature>
<organism evidence="8 9">
    <name type="scientific">Lacibacter cauensis</name>
    <dbReference type="NCBI Taxonomy" id="510947"/>
    <lineage>
        <taxon>Bacteria</taxon>
        <taxon>Pseudomonadati</taxon>
        <taxon>Bacteroidota</taxon>
        <taxon>Chitinophagia</taxon>
        <taxon>Chitinophagales</taxon>
        <taxon>Chitinophagaceae</taxon>
        <taxon>Lacibacter</taxon>
    </lineage>
</organism>
<accession>A0A562SWF6</accession>
<dbReference type="InterPro" id="IPR008902">
    <property type="entry name" value="Rhamnosid_concanavalin"/>
</dbReference>
<evidence type="ECO:0000313" key="8">
    <source>
        <dbReference type="EMBL" id="TWI85136.1"/>
    </source>
</evidence>
<gene>
    <name evidence="8" type="ORF">IQ13_0293</name>
</gene>
<dbReference type="Pfam" id="PF05592">
    <property type="entry name" value="Bac_rhamnosid"/>
    <property type="match status" value="1"/>
</dbReference>
<dbReference type="AlphaFoldDB" id="A0A562SWF6"/>
<evidence type="ECO:0000256" key="1">
    <source>
        <dbReference type="ARBA" id="ARBA00001445"/>
    </source>
</evidence>
<dbReference type="PIRSF" id="PIRSF010631">
    <property type="entry name" value="A-rhamnsds"/>
    <property type="match status" value="1"/>
</dbReference>
<dbReference type="Gene3D" id="2.60.120.260">
    <property type="entry name" value="Galactose-binding domain-like"/>
    <property type="match status" value="2"/>
</dbReference>
<evidence type="ECO:0000259" key="5">
    <source>
        <dbReference type="Pfam" id="PF08531"/>
    </source>
</evidence>
<dbReference type="InterPro" id="IPR012341">
    <property type="entry name" value="6hp_glycosidase-like_sf"/>
</dbReference>